<protein>
    <submittedName>
        <fullName evidence="3">Uncharacterized protein</fullName>
    </submittedName>
</protein>
<evidence type="ECO:0000313" key="4">
    <source>
        <dbReference type="Proteomes" id="UP000053593"/>
    </source>
</evidence>
<dbReference type="OrthoDB" id="3263231at2759"/>
<accession>A0A0D0CLC3</accession>
<gene>
    <name evidence="3" type="ORF">GYMLUDRAFT_248338</name>
</gene>
<dbReference type="Proteomes" id="UP000053593">
    <property type="component" value="Unassembled WGS sequence"/>
</dbReference>
<keyword evidence="2" id="KW-1133">Transmembrane helix</keyword>
<keyword evidence="4" id="KW-1185">Reference proteome</keyword>
<organism evidence="3 4">
    <name type="scientific">Collybiopsis luxurians FD-317 M1</name>
    <dbReference type="NCBI Taxonomy" id="944289"/>
    <lineage>
        <taxon>Eukaryota</taxon>
        <taxon>Fungi</taxon>
        <taxon>Dikarya</taxon>
        <taxon>Basidiomycota</taxon>
        <taxon>Agaricomycotina</taxon>
        <taxon>Agaricomycetes</taxon>
        <taxon>Agaricomycetidae</taxon>
        <taxon>Agaricales</taxon>
        <taxon>Marasmiineae</taxon>
        <taxon>Omphalotaceae</taxon>
        <taxon>Collybiopsis</taxon>
        <taxon>Collybiopsis luxurians</taxon>
    </lineage>
</organism>
<evidence type="ECO:0000256" key="2">
    <source>
        <dbReference type="SAM" id="Phobius"/>
    </source>
</evidence>
<sequence length="342" mass="35568">MSSSSSSGSSASSSASSSSSSTGPSAASATSTLSSTLTAPLTTSVQATVMTTNANGQTVITIITTESVLSAGSVVTSASSNNNPVNSSGLSSKSNVGEIVGDILGGVAGLAIILAVLFFVRKRQKRRRELEEAFDGNFDPDRIVRAGGVGGAGVRHSFTDTSETGGYTYVYAGGENAKMKKAAKRANRALKKEMAVSGGGAGTGLGGGTLPDIPVDGQANLDIKGGYGYGHGHGYGRGPEMQQLVHLNAMSTIHLLHEEGMDNEPELEWALEPANLCHSLFSLIRHSLGFLSLYHLAQTCTHVNSEKGRVELNILIAQPLRISVYLVVFPNFVSKCEAGWMK</sequence>
<keyword evidence="2" id="KW-0812">Transmembrane</keyword>
<keyword evidence="2" id="KW-0472">Membrane</keyword>
<name>A0A0D0CLC3_9AGAR</name>
<feature type="region of interest" description="Disordered" evidence="1">
    <location>
        <begin position="1"/>
        <end position="33"/>
    </location>
</feature>
<proteinExistence type="predicted"/>
<reference evidence="3 4" key="1">
    <citation type="submission" date="2014-04" db="EMBL/GenBank/DDBJ databases">
        <title>Evolutionary Origins and Diversification of the Mycorrhizal Mutualists.</title>
        <authorList>
            <consortium name="DOE Joint Genome Institute"/>
            <consortium name="Mycorrhizal Genomics Consortium"/>
            <person name="Kohler A."/>
            <person name="Kuo A."/>
            <person name="Nagy L.G."/>
            <person name="Floudas D."/>
            <person name="Copeland A."/>
            <person name="Barry K.W."/>
            <person name="Cichocki N."/>
            <person name="Veneault-Fourrey C."/>
            <person name="LaButti K."/>
            <person name="Lindquist E.A."/>
            <person name="Lipzen A."/>
            <person name="Lundell T."/>
            <person name="Morin E."/>
            <person name="Murat C."/>
            <person name="Riley R."/>
            <person name="Ohm R."/>
            <person name="Sun H."/>
            <person name="Tunlid A."/>
            <person name="Henrissat B."/>
            <person name="Grigoriev I.V."/>
            <person name="Hibbett D.S."/>
            <person name="Martin F."/>
        </authorList>
    </citation>
    <scope>NUCLEOTIDE SEQUENCE [LARGE SCALE GENOMIC DNA]</scope>
    <source>
        <strain evidence="3 4">FD-317 M1</strain>
    </source>
</reference>
<dbReference type="EMBL" id="KN834802">
    <property type="protein sequence ID" value="KIK55943.1"/>
    <property type="molecule type" value="Genomic_DNA"/>
</dbReference>
<dbReference type="AlphaFoldDB" id="A0A0D0CLC3"/>
<feature type="transmembrane region" description="Helical" evidence="2">
    <location>
        <begin position="99"/>
        <end position="120"/>
    </location>
</feature>
<evidence type="ECO:0000313" key="3">
    <source>
        <dbReference type="EMBL" id="KIK55943.1"/>
    </source>
</evidence>
<evidence type="ECO:0000256" key="1">
    <source>
        <dbReference type="SAM" id="MobiDB-lite"/>
    </source>
</evidence>
<dbReference type="HOGENOM" id="CLU_694555_0_0_1"/>